<dbReference type="RefSeq" id="WP_091233348.1">
    <property type="nucleotide sequence ID" value="NZ_FMKA01000010.1"/>
</dbReference>
<dbReference type="PANTHER" id="PTHR42711">
    <property type="entry name" value="ABC TRANSPORTER ATP-BINDING PROTEIN"/>
    <property type="match status" value="1"/>
</dbReference>
<evidence type="ECO:0000256" key="3">
    <source>
        <dbReference type="ARBA" id="ARBA00022741"/>
    </source>
</evidence>
<keyword evidence="7" id="KW-1185">Reference proteome</keyword>
<dbReference type="PANTHER" id="PTHR42711:SF5">
    <property type="entry name" value="ABC TRANSPORTER ATP-BINDING PROTEIN NATA"/>
    <property type="match status" value="1"/>
</dbReference>
<dbReference type="CDD" id="cd03230">
    <property type="entry name" value="ABC_DR_subfamily_A"/>
    <property type="match status" value="1"/>
</dbReference>
<comment type="similarity">
    <text evidence="1">Belongs to the ABC transporter superfamily.</text>
</comment>
<dbReference type="Proteomes" id="UP000199315">
    <property type="component" value="Unassembled WGS sequence"/>
</dbReference>
<evidence type="ECO:0000259" key="5">
    <source>
        <dbReference type="PROSITE" id="PS50893"/>
    </source>
</evidence>
<dbReference type="Gene3D" id="3.40.50.300">
    <property type="entry name" value="P-loop containing nucleotide triphosphate hydrolases"/>
    <property type="match status" value="1"/>
</dbReference>
<evidence type="ECO:0000256" key="2">
    <source>
        <dbReference type="ARBA" id="ARBA00022448"/>
    </source>
</evidence>
<evidence type="ECO:0000256" key="4">
    <source>
        <dbReference type="ARBA" id="ARBA00022840"/>
    </source>
</evidence>
<organism evidence="6 7">
    <name type="scientific">Anaerobium acetethylicum</name>
    <dbReference type="NCBI Taxonomy" id="1619234"/>
    <lineage>
        <taxon>Bacteria</taxon>
        <taxon>Bacillati</taxon>
        <taxon>Bacillota</taxon>
        <taxon>Clostridia</taxon>
        <taxon>Lachnospirales</taxon>
        <taxon>Lachnospiraceae</taxon>
        <taxon>Anaerobium</taxon>
    </lineage>
</organism>
<protein>
    <submittedName>
        <fullName evidence="6">ABC-2 type transport system ATP-binding protein</fullName>
    </submittedName>
</protein>
<reference evidence="6 7" key="1">
    <citation type="submission" date="2016-09" db="EMBL/GenBank/DDBJ databases">
        <authorList>
            <person name="Capua I."/>
            <person name="De Benedictis P."/>
            <person name="Joannis T."/>
            <person name="Lombin L.H."/>
            <person name="Cattoli G."/>
        </authorList>
    </citation>
    <scope>NUCLEOTIDE SEQUENCE [LARGE SCALE GENOMIC DNA]</scope>
    <source>
        <strain evidence="6 7">GluBS11</strain>
    </source>
</reference>
<evidence type="ECO:0000313" key="7">
    <source>
        <dbReference type="Proteomes" id="UP000199315"/>
    </source>
</evidence>
<dbReference type="InterPro" id="IPR027417">
    <property type="entry name" value="P-loop_NTPase"/>
</dbReference>
<gene>
    <name evidence="6" type="ORF">SAMN05421730_10109</name>
</gene>
<dbReference type="SUPFAM" id="SSF52540">
    <property type="entry name" value="P-loop containing nucleoside triphosphate hydrolases"/>
    <property type="match status" value="1"/>
</dbReference>
<name>A0A1D3TTN8_9FIRM</name>
<dbReference type="AlphaFoldDB" id="A0A1D3TTN8"/>
<accession>A0A1D3TTN8</accession>
<dbReference type="EMBL" id="FMKA01000010">
    <property type="protein sequence ID" value="SCP97342.1"/>
    <property type="molecule type" value="Genomic_DNA"/>
</dbReference>
<evidence type="ECO:0000256" key="1">
    <source>
        <dbReference type="ARBA" id="ARBA00005417"/>
    </source>
</evidence>
<dbReference type="InterPro" id="IPR003439">
    <property type="entry name" value="ABC_transporter-like_ATP-bd"/>
</dbReference>
<dbReference type="STRING" id="1619234.SAMN05421730_10109"/>
<sequence>MGSVIKLRNIEKKFQNRELYCCVNLEVEQGEFVGFVGANGAGKSVLFQIMTGLIPPDRGEVYVNGKKIGEKNADFPEGVGILINNPGYIEYYSGYKNLQLLAGIQNVIDNEQIKKTMELVGLDFNDKTPVKKYSMGMKQKLGIAQAIMENQEIIILDEPYNALDYKTNREITEILSKLKEEGRTILMTSHQHNYLDRLCDTIYCLDHGNLVEFDDEIKMKYFD</sequence>
<dbReference type="GO" id="GO:0016887">
    <property type="term" value="F:ATP hydrolysis activity"/>
    <property type="evidence" value="ECO:0007669"/>
    <property type="project" value="InterPro"/>
</dbReference>
<evidence type="ECO:0000313" key="6">
    <source>
        <dbReference type="EMBL" id="SCP97342.1"/>
    </source>
</evidence>
<dbReference type="InterPro" id="IPR050763">
    <property type="entry name" value="ABC_transporter_ATP-binding"/>
</dbReference>
<feature type="domain" description="ABC transporter" evidence="5">
    <location>
        <begin position="5"/>
        <end position="222"/>
    </location>
</feature>
<dbReference type="PROSITE" id="PS50893">
    <property type="entry name" value="ABC_TRANSPORTER_2"/>
    <property type="match status" value="1"/>
</dbReference>
<dbReference type="Pfam" id="PF00005">
    <property type="entry name" value="ABC_tran"/>
    <property type="match status" value="1"/>
</dbReference>
<keyword evidence="4 6" id="KW-0067">ATP-binding</keyword>
<keyword evidence="2" id="KW-0813">Transport</keyword>
<dbReference type="InterPro" id="IPR003593">
    <property type="entry name" value="AAA+_ATPase"/>
</dbReference>
<keyword evidence="3" id="KW-0547">Nucleotide-binding</keyword>
<dbReference type="OrthoDB" id="9809205at2"/>
<dbReference type="SMART" id="SM00382">
    <property type="entry name" value="AAA"/>
    <property type="match status" value="1"/>
</dbReference>
<proteinExistence type="inferred from homology"/>
<dbReference type="GO" id="GO:0005524">
    <property type="term" value="F:ATP binding"/>
    <property type="evidence" value="ECO:0007669"/>
    <property type="project" value="UniProtKB-KW"/>
</dbReference>